<reference evidence="1 2" key="1">
    <citation type="journal article" date="2018" name="Sci. Rep.">
        <title>Comparative genomics provides insights into the lifestyle and reveals functional heterogeneity of dark septate endophytic fungi.</title>
        <authorList>
            <person name="Knapp D.G."/>
            <person name="Nemeth J.B."/>
            <person name="Barry K."/>
            <person name="Hainaut M."/>
            <person name="Henrissat B."/>
            <person name="Johnson J."/>
            <person name="Kuo A."/>
            <person name="Lim J.H.P."/>
            <person name="Lipzen A."/>
            <person name="Nolan M."/>
            <person name="Ohm R.A."/>
            <person name="Tamas L."/>
            <person name="Grigoriev I.V."/>
            <person name="Spatafora J.W."/>
            <person name="Nagy L.G."/>
            <person name="Kovacs G.M."/>
        </authorList>
    </citation>
    <scope>NUCLEOTIDE SEQUENCE [LARGE SCALE GENOMIC DNA]</scope>
    <source>
        <strain evidence="1 2">DSE2036</strain>
    </source>
</reference>
<proteinExistence type="predicted"/>
<protein>
    <submittedName>
        <fullName evidence="1">Uncharacterized protein</fullName>
    </submittedName>
</protein>
<accession>A0A2V1E940</accession>
<keyword evidence="2" id="KW-1185">Reference proteome</keyword>
<evidence type="ECO:0000313" key="2">
    <source>
        <dbReference type="Proteomes" id="UP000244855"/>
    </source>
</evidence>
<dbReference type="EMBL" id="KZ805308">
    <property type="protein sequence ID" value="PVI06599.1"/>
    <property type="molecule type" value="Genomic_DNA"/>
</dbReference>
<gene>
    <name evidence="1" type="ORF">DM02DRAFT_724271</name>
</gene>
<dbReference type="Proteomes" id="UP000244855">
    <property type="component" value="Unassembled WGS sequence"/>
</dbReference>
<dbReference type="AlphaFoldDB" id="A0A2V1E940"/>
<organism evidence="1 2">
    <name type="scientific">Periconia macrospinosa</name>
    <dbReference type="NCBI Taxonomy" id="97972"/>
    <lineage>
        <taxon>Eukaryota</taxon>
        <taxon>Fungi</taxon>
        <taxon>Dikarya</taxon>
        <taxon>Ascomycota</taxon>
        <taxon>Pezizomycotina</taxon>
        <taxon>Dothideomycetes</taxon>
        <taxon>Pleosporomycetidae</taxon>
        <taxon>Pleosporales</taxon>
        <taxon>Massarineae</taxon>
        <taxon>Periconiaceae</taxon>
        <taxon>Periconia</taxon>
    </lineage>
</organism>
<evidence type="ECO:0000313" key="1">
    <source>
        <dbReference type="EMBL" id="PVI06599.1"/>
    </source>
</evidence>
<name>A0A2V1E940_9PLEO</name>
<sequence>MKPKSSSLDMWGHFTNIYSSCLFDRVLSGTECLSNSLHPSIDPSYRKVRGDANELSAVGTRFRNAAFELGARDKLHPSKNKKACVDKATASGGSVEIIRPSVLGWLLRAKKALLSATGAEAHRKKTELLGIKDWQDDSDTSRSAPIPPIYAWDMI</sequence>